<organism evidence="8 9">
    <name type="scientific">Metabacillus indicus</name>
    <name type="common">Bacillus indicus</name>
    <dbReference type="NCBI Taxonomy" id="246786"/>
    <lineage>
        <taxon>Bacteria</taxon>
        <taxon>Bacillati</taxon>
        <taxon>Bacillota</taxon>
        <taxon>Bacilli</taxon>
        <taxon>Bacillales</taxon>
        <taxon>Bacillaceae</taxon>
        <taxon>Metabacillus</taxon>
    </lineage>
</organism>
<dbReference type="OrthoDB" id="2353131at2"/>
<comment type="function">
    <text evidence="5">May act as an export chaperone for the filament capping protein FliD.</text>
</comment>
<dbReference type="InterPro" id="IPR008622">
    <property type="entry name" value="FliT"/>
</dbReference>
<gene>
    <name evidence="8" type="ORF">GS18_0213720</name>
</gene>
<accession>A0A084GXS4</accession>
<keyword evidence="2" id="KW-0963">Cytoplasm</keyword>
<evidence type="ECO:0000313" key="8">
    <source>
        <dbReference type="EMBL" id="KEZ52136.1"/>
    </source>
</evidence>
<dbReference type="RefSeq" id="WP_029566966.1">
    <property type="nucleotide sequence ID" value="NZ_CP176757.1"/>
</dbReference>
<sequence length="116" mass="13643">MSAVEKLHQLTHQLLSEVNGSQQKDMRDSYILNIQQWIEQREVLISNLKPPYTQQEKQLGKEITEWNAVIHQKLKAVQHEIKEDMTKLKLQKASGQKYANPYQSTAIDGMYYDKRK</sequence>
<evidence type="ECO:0000313" key="9">
    <source>
        <dbReference type="Proteomes" id="UP000028549"/>
    </source>
</evidence>
<evidence type="ECO:0000256" key="7">
    <source>
        <dbReference type="ARBA" id="ARBA00093797"/>
    </source>
</evidence>
<evidence type="ECO:0000256" key="1">
    <source>
        <dbReference type="ARBA" id="ARBA00004514"/>
    </source>
</evidence>
<dbReference type="STRING" id="246786.GS18_0213720"/>
<keyword evidence="3" id="KW-1005">Bacterial flagellum biogenesis</keyword>
<evidence type="ECO:0000256" key="2">
    <source>
        <dbReference type="ARBA" id="ARBA00022490"/>
    </source>
</evidence>
<dbReference type="AlphaFoldDB" id="A0A084GXS4"/>
<comment type="subcellular location">
    <subcellularLocation>
        <location evidence="1">Cytoplasm</location>
        <location evidence="1">Cytosol</location>
    </subcellularLocation>
</comment>
<name>A0A084GXS4_METID</name>
<evidence type="ECO:0000256" key="5">
    <source>
        <dbReference type="ARBA" id="ARBA00093765"/>
    </source>
</evidence>
<keyword evidence="9" id="KW-1185">Reference proteome</keyword>
<keyword evidence="4" id="KW-0143">Chaperone</keyword>
<reference evidence="8 9" key="1">
    <citation type="journal article" date="2005" name="Int. J. Syst. Evol. Microbiol.">
        <title>Bacillus cibi sp. nov., isolated from jeotgal, a traditional Korean fermented seafood.</title>
        <authorList>
            <person name="Yoon J.H."/>
            <person name="Lee C.H."/>
            <person name="Oh T.K."/>
        </authorList>
    </citation>
    <scope>NUCLEOTIDE SEQUENCE [LARGE SCALE GENOMIC DNA]</scope>
    <source>
        <strain evidence="8 9">DSM 16189</strain>
    </source>
</reference>
<protein>
    <recommendedName>
        <fullName evidence="7">Flagellar protein FliT</fullName>
    </recommendedName>
</protein>
<dbReference type="Pfam" id="PF05400">
    <property type="entry name" value="FliT"/>
    <property type="match status" value="1"/>
</dbReference>
<proteinExistence type="inferred from homology"/>
<dbReference type="EMBL" id="JNVC02000005">
    <property type="protein sequence ID" value="KEZ52136.1"/>
    <property type="molecule type" value="Genomic_DNA"/>
</dbReference>
<evidence type="ECO:0000256" key="6">
    <source>
        <dbReference type="ARBA" id="ARBA00093785"/>
    </source>
</evidence>
<comment type="caution">
    <text evidence="8">The sequence shown here is derived from an EMBL/GenBank/DDBJ whole genome shotgun (WGS) entry which is preliminary data.</text>
</comment>
<evidence type="ECO:0000256" key="3">
    <source>
        <dbReference type="ARBA" id="ARBA00022795"/>
    </source>
</evidence>
<comment type="similarity">
    <text evidence="6">Belongs to the bacillales FliT family.</text>
</comment>
<dbReference type="Proteomes" id="UP000028549">
    <property type="component" value="Unassembled WGS sequence"/>
</dbReference>
<evidence type="ECO:0000256" key="4">
    <source>
        <dbReference type="ARBA" id="ARBA00023186"/>
    </source>
</evidence>